<dbReference type="GO" id="GO:0004523">
    <property type="term" value="F:RNA-DNA hybrid ribonuclease activity"/>
    <property type="evidence" value="ECO:0007669"/>
    <property type="project" value="InterPro"/>
</dbReference>
<reference evidence="4" key="1">
    <citation type="journal article" date="2005" name="Nature">
        <title>The map-based sequence of the rice genome.</title>
        <authorList>
            <consortium name="International rice genome sequencing project (IRGSP)"/>
            <person name="Matsumoto T."/>
            <person name="Wu J."/>
            <person name="Kanamori H."/>
            <person name="Katayose Y."/>
            <person name="Fujisawa M."/>
            <person name="Namiki N."/>
            <person name="Mizuno H."/>
            <person name="Yamamoto K."/>
            <person name="Antonio B.A."/>
            <person name="Baba T."/>
            <person name="Sakata K."/>
            <person name="Nagamura Y."/>
            <person name="Aoki H."/>
            <person name="Arikawa K."/>
            <person name="Arita K."/>
            <person name="Bito T."/>
            <person name="Chiden Y."/>
            <person name="Fujitsuka N."/>
            <person name="Fukunaka R."/>
            <person name="Hamada M."/>
            <person name="Harada C."/>
            <person name="Hayashi A."/>
            <person name="Hijishita S."/>
            <person name="Honda M."/>
            <person name="Hosokawa S."/>
            <person name="Ichikawa Y."/>
            <person name="Idonuma A."/>
            <person name="Iijima M."/>
            <person name="Ikeda M."/>
            <person name="Ikeno M."/>
            <person name="Ito K."/>
            <person name="Ito S."/>
            <person name="Ito T."/>
            <person name="Ito Y."/>
            <person name="Ito Y."/>
            <person name="Iwabuchi A."/>
            <person name="Kamiya K."/>
            <person name="Karasawa W."/>
            <person name="Kurita K."/>
            <person name="Katagiri S."/>
            <person name="Kikuta A."/>
            <person name="Kobayashi H."/>
            <person name="Kobayashi N."/>
            <person name="Machita K."/>
            <person name="Maehara T."/>
            <person name="Masukawa M."/>
            <person name="Mizubayashi T."/>
            <person name="Mukai Y."/>
            <person name="Nagasaki H."/>
            <person name="Nagata Y."/>
            <person name="Naito S."/>
            <person name="Nakashima M."/>
            <person name="Nakama Y."/>
            <person name="Nakamichi Y."/>
            <person name="Nakamura M."/>
            <person name="Meguro A."/>
            <person name="Negishi M."/>
            <person name="Ohta I."/>
            <person name="Ohta T."/>
            <person name="Okamoto M."/>
            <person name="Ono N."/>
            <person name="Saji S."/>
            <person name="Sakaguchi M."/>
            <person name="Sakai K."/>
            <person name="Shibata M."/>
            <person name="Shimokawa T."/>
            <person name="Song J."/>
            <person name="Takazaki Y."/>
            <person name="Terasawa K."/>
            <person name="Tsugane M."/>
            <person name="Tsuji K."/>
            <person name="Ueda S."/>
            <person name="Waki K."/>
            <person name="Yamagata H."/>
            <person name="Yamamoto M."/>
            <person name="Yamamoto S."/>
            <person name="Yamane H."/>
            <person name="Yoshiki S."/>
            <person name="Yoshihara R."/>
            <person name="Yukawa K."/>
            <person name="Zhong H."/>
            <person name="Yano M."/>
            <person name="Yuan Q."/>
            <person name="Ouyang S."/>
            <person name="Liu J."/>
            <person name="Jones K.M."/>
            <person name="Gansberger K."/>
            <person name="Moffat K."/>
            <person name="Hill J."/>
            <person name="Bera J."/>
            <person name="Fadrosh D."/>
            <person name="Jin S."/>
            <person name="Johri S."/>
            <person name="Kim M."/>
            <person name="Overton L."/>
            <person name="Reardon M."/>
            <person name="Tsitrin T."/>
            <person name="Vuong H."/>
            <person name="Weaver B."/>
            <person name="Ciecko A."/>
            <person name="Tallon L."/>
            <person name="Jackson J."/>
            <person name="Pai G."/>
            <person name="Aken S.V."/>
            <person name="Utterback T."/>
            <person name="Reidmuller S."/>
            <person name="Feldblyum T."/>
            <person name="Hsiao J."/>
            <person name="Zismann V."/>
            <person name="Iobst S."/>
            <person name="de Vazeille A.R."/>
            <person name="Buell C.R."/>
            <person name="Ying K."/>
            <person name="Li Y."/>
            <person name="Lu T."/>
            <person name="Huang Y."/>
            <person name="Zhao Q."/>
            <person name="Feng Q."/>
            <person name="Zhang L."/>
            <person name="Zhu J."/>
            <person name="Weng Q."/>
            <person name="Mu J."/>
            <person name="Lu Y."/>
            <person name="Fan D."/>
            <person name="Liu Y."/>
            <person name="Guan J."/>
            <person name="Zhang Y."/>
            <person name="Yu S."/>
            <person name="Liu X."/>
            <person name="Zhang Y."/>
            <person name="Hong G."/>
            <person name="Han B."/>
            <person name="Choisne N."/>
            <person name="Demange N."/>
            <person name="Orjeda G."/>
            <person name="Samain S."/>
            <person name="Cattolico L."/>
            <person name="Pelletier E."/>
            <person name="Couloux A."/>
            <person name="Segurens B."/>
            <person name="Wincker P."/>
            <person name="D'Hont A."/>
            <person name="Scarpelli C."/>
            <person name="Weissenbach J."/>
            <person name="Salanoubat M."/>
            <person name="Quetier F."/>
            <person name="Yu Y."/>
            <person name="Kim H.R."/>
            <person name="Rambo T."/>
            <person name="Currie J."/>
            <person name="Collura K."/>
            <person name="Luo M."/>
            <person name="Yang T."/>
            <person name="Ammiraju J.S.S."/>
            <person name="Engler F."/>
            <person name="Soderlund C."/>
            <person name="Wing R.A."/>
            <person name="Palmer L.E."/>
            <person name="de la Bastide M."/>
            <person name="Spiegel L."/>
            <person name="Nascimento L."/>
            <person name="Zutavern T."/>
            <person name="O'Shaughnessy A."/>
            <person name="Dike S."/>
            <person name="Dedhia N."/>
            <person name="Preston R."/>
            <person name="Balija V."/>
            <person name="McCombie W.R."/>
            <person name="Chow T."/>
            <person name="Chen H."/>
            <person name="Chung M."/>
            <person name="Chen C."/>
            <person name="Shaw J."/>
            <person name="Wu H."/>
            <person name="Hsiao K."/>
            <person name="Chao Y."/>
            <person name="Chu M."/>
            <person name="Cheng C."/>
            <person name="Hour A."/>
            <person name="Lee P."/>
            <person name="Lin S."/>
            <person name="Lin Y."/>
            <person name="Liou J."/>
            <person name="Liu S."/>
            <person name="Hsing Y."/>
            <person name="Raghuvanshi S."/>
            <person name="Mohanty A."/>
            <person name="Bharti A.K."/>
            <person name="Gaur A."/>
            <person name="Gupta V."/>
            <person name="Kumar D."/>
            <person name="Ravi V."/>
            <person name="Vij S."/>
            <person name="Kapur A."/>
            <person name="Khurana P."/>
            <person name="Khurana P."/>
            <person name="Khurana J.P."/>
            <person name="Tyagi A.K."/>
            <person name="Gaikwad K."/>
            <person name="Singh A."/>
            <person name="Dalal V."/>
            <person name="Srivastava S."/>
            <person name="Dixit A."/>
            <person name="Pal A.K."/>
            <person name="Ghazi I.A."/>
            <person name="Yadav M."/>
            <person name="Pandit A."/>
            <person name="Bhargava A."/>
            <person name="Sureshbabu K."/>
            <person name="Batra K."/>
            <person name="Sharma T.R."/>
            <person name="Mohapatra T."/>
            <person name="Singh N.K."/>
            <person name="Messing J."/>
            <person name="Nelson A.B."/>
            <person name="Fuks G."/>
            <person name="Kavchok S."/>
            <person name="Keizer G."/>
            <person name="Linton E."/>
            <person name="Llaca V."/>
            <person name="Song R."/>
            <person name="Tanyolac B."/>
            <person name="Young S."/>
            <person name="Ho-Il K."/>
            <person name="Hahn J.H."/>
            <person name="Sangsakoo G."/>
            <person name="Vanavichit A."/>
            <person name="de Mattos Luiz.A.T."/>
            <person name="Zimmer P.D."/>
            <person name="Malone G."/>
            <person name="Dellagostin O."/>
            <person name="de Oliveira A.C."/>
            <person name="Bevan M."/>
            <person name="Bancroft I."/>
            <person name="Minx P."/>
            <person name="Cordum H."/>
            <person name="Wilson R."/>
            <person name="Cheng Z."/>
            <person name="Jin W."/>
            <person name="Jiang J."/>
            <person name="Leong S.A."/>
            <person name="Iwama H."/>
            <person name="Gojobori T."/>
            <person name="Itoh T."/>
            <person name="Niimura Y."/>
            <person name="Fujii Y."/>
            <person name="Habara T."/>
            <person name="Sakai H."/>
            <person name="Sato Y."/>
            <person name="Wilson G."/>
            <person name="Kumar K."/>
            <person name="McCouch S."/>
            <person name="Juretic N."/>
            <person name="Hoen D."/>
            <person name="Wright S."/>
            <person name="Bruskiewich R."/>
            <person name="Bureau T."/>
            <person name="Miyao A."/>
            <person name="Hirochika H."/>
            <person name="Nishikawa T."/>
            <person name="Kadowaki K."/>
            <person name="Sugiura M."/>
            <person name="Burr B."/>
            <person name="Sasaki T."/>
        </authorList>
    </citation>
    <scope>NUCLEOTIDE SEQUENCE [LARGE SCALE GENOMIC DNA]</scope>
    <source>
        <strain evidence="4">cv. Nipponbare</strain>
    </source>
</reference>
<dbReference type="InterPro" id="IPR043502">
    <property type="entry name" value="DNA/RNA_pol_sf"/>
</dbReference>
<feature type="region of interest" description="Disordered" evidence="1">
    <location>
        <begin position="1"/>
        <end position="34"/>
    </location>
</feature>
<dbReference type="Pfam" id="PF14111">
    <property type="entry name" value="DUF4283"/>
    <property type="match status" value="1"/>
</dbReference>
<dbReference type="InterPro" id="IPR002156">
    <property type="entry name" value="RNaseH_domain"/>
</dbReference>
<dbReference type="Pfam" id="PF13456">
    <property type="entry name" value="RVT_3"/>
    <property type="match status" value="1"/>
</dbReference>
<dbReference type="InterPro" id="IPR000477">
    <property type="entry name" value="RT_dom"/>
</dbReference>
<dbReference type="CDD" id="cd01650">
    <property type="entry name" value="RT_nLTR_like"/>
    <property type="match status" value="1"/>
</dbReference>
<dbReference type="Gene3D" id="3.30.420.10">
    <property type="entry name" value="Ribonuclease H-like superfamily/Ribonuclease H"/>
    <property type="match status" value="1"/>
</dbReference>
<name>Q94H40_ORYSJ</name>
<feature type="domain" description="Reverse transcriptase" evidence="2">
    <location>
        <begin position="336"/>
        <end position="558"/>
    </location>
</feature>
<evidence type="ECO:0000313" key="3">
    <source>
        <dbReference type="EMBL" id="AAK52166.1"/>
    </source>
</evidence>
<protein>
    <submittedName>
        <fullName evidence="3">Reverse transcriptase</fullName>
    </submittedName>
</protein>
<dbReference type="PANTHER" id="PTHR33116:SF86">
    <property type="entry name" value="REVERSE TRANSCRIPTASE DOMAIN-CONTAINING PROTEIN"/>
    <property type="match status" value="1"/>
</dbReference>
<dbReference type="AlphaFoldDB" id="Q94H40"/>
<dbReference type="CDD" id="cd06222">
    <property type="entry name" value="RNase_H_like"/>
    <property type="match status" value="1"/>
</dbReference>
<evidence type="ECO:0000259" key="2">
    <source>
        <dbReference type="PROSITE" id="PS50878"/>
    </source>
</evidence>
<dbReference type="Pfam" id="PF13966">
    <property type="entry name" value="zf-RVT"/>
    <property type="match status" value="1"/>
</dbReference>
<dbReference type="EMBL" id="AC084831">
    <property type="protein sequence ID" value="AAK52166.1"/>
    <property type="molecule type" value="Genomic_DNA"/>
</dbReference>
<keyword evidence="3" id="KW-0548">Nucleotidyltransferase</keyword>
<dbReference type="Pfam" id="PF00078">
    <property type="entry name" value="RVT_1"/>
    <property type="match status" value="2"/>
</dbReference>
<dbReference type="GO" id="GO:0003676">
    <property type="term" value="F:nucleic acid binding"/>
    <property type="evidence" value="ECO:0007669"/>
    <property type="project" value="InterPro"/>
</dbReference>
<sequence>MADTRSSAEDETKRPTEEETGRDGEMGSEPNLEERLKRLNMHGEEETDLDFSEELEGLIKDVRWLALFRVYTTKPFSHSALLNAMRNAWSSAQDISFKVMDSNLFMVQFQCLGDWNRVMEGGPWIFRGAPVVLKEYDGFTNVFDYKLDKIPVWTRIHGVPDGLMKKRELAERVAKKVGEQPFTVIVDEGRINPVKYLRARVFLDLSKPLVRFVPITIKERILYPRRRRKKIKGLIDENGCFQTDEDRMSNIVYGYFQNLFSAEVTQIDGSSLLDVQRKVTGDMNFGLLAPYTAEEVKNALFSIGDLKAPGPDGLHAVFYKRFWDMLESDLVKEVLDAINTMKIPDGWNDTTVVMIPKVDKPDRVTQFRPISLCNVVYKIISKMLANRLKCLLPEIISDQQSAFVPGRLITDNVLVAYECLHTMKKKKGRKVQYRVNFNGVLTEVIKPSRGLRQGDPLSPYLFLLVAEGLSSMLQGAENRGDLVGIRVCREAPMISHLLFADDSLILMQADKNNADHLKAILDIYCQNSGQKISEAKSSIFFSRNTAVEDKAAVCGSLDIMTEALNDKYLGLPAMIGVDKSDCFRHLIDRVNNRINGRKEKMLSTGGKEVLIKSIAQAIPVFAMSVFRIPKKICDCISEAIARFWWGDDENHRRIHWKAWWRMCIPKQRGGLGFRDLYCFNRAMLAKQIWRFLCDPDSLCARVMRCKYYPDGNILRARPKKGSSYAWQSILSGSECFKGYIWRIGDGSQVNIWEDSLIPSSSNGKVLTPRGRNIITKVEELINPVSGGWDEDLIDTLFWPIDANRILQIPISAGREDFVAWHHTRSGIFSVRSAYHCQWNAKFGSKERLPDGASSSSRPVWDNLWKLEIPPKIKIFAWRMLHGVIPCKGILADKHIAVQGGCPVCSSGVEDIKHMVFTCRRAKLIWKQLGIWSRIQPILGFDRSGSVLVEEMIRKGGKVSHLNAIGMTELILTGAWYIWWERRQLVQGERIQNPARSAMSIATLTTNYMLSNKKGSGGIGVVLRDHLGACVAASQAFLPHVLDAPMAEAFALRDGLSLAQHIGAKNVIVQTDCMQVVSTMMDGGFSATAAMSVFDDCKLMWDGFGTISIEHCNRNSNQVAHELARCLIGRKSSLVSFAAFQPWKCDSIPLPDQSCLLTPCAKLDAALSVQSAAVGHFAVPVDSSLR</sequence>
<dbReference type="SUPFAM" id="SSF56672">
    <property type="entry name" value="DNA/RNA polymerases"/>
    <property type="match status" value="1"/>
</dbReference>
<dbReference type="PROSITE" id="PS50878">
    <property type="entry name" value="RT_POL"/>
    <property type="match status" value="1"/>
</dbReference>
<evidence type="ECO:0000256" key="1">
    <source>
        <dbReference type="SAM" id="MobiDB-lite"/>
    </source>
</evidence>
<dbReference type="Proteomes" id="UP000000763">
    <property type="component" value="Chromosome 3"/>
</dbReference>
<feature type="compositionally biased region" description="Basic and acidic residues" evidence="1">
    <location>
        <begin position="1"/>
        <end position="25"/>
    </location>
</feature>
<dbReference type="InterPro" id="IPR012337">
    <property type="entry name" value="RNaseH-like_sf"/>
</dbReference>
<organism evidence="3 4">
    <name type="scientific">Oryza sativa subsp. japonica</name>
    <name type="common">Rice</name>
    <dbReference type="NCBI Taxonomy" id="39947"/>
    <lineage>
        <taxon>Eukaryota</taxon>
        <taxon>Viridiplantae</taxon>
        <taxon>Streptophyta</taxon>
        <taxon>Embryophyta</taxon>
        <taxon>Tracheophyta</taxon>
        <taxon>Spermatophyta</taxon>
        <taxon>Magnoliopsida</taxon>
        <taxon>Liliopsida</taxon>
        <taxon>Poales</taxon>
        <taxon>Poaceae</taxon>
        <taxon>BOP clade</taxon>
        <taxon>Oryzoideae</taxon>
        <taxon>Oryzeae</taxon>
        <taxon>Oryzinae</taxon>
        <taxon>Oryza</taxon>
        <taxon>Oryza sativa</taxon>
    </lineage>
</organism>
<keyword evidence="3" id="KW-0808">Transferase</keyword>
<proteinExistence type="predicted"/>
<accession>Q94H40</accession>
<dbReference type="PANTHER" id="PTHR33116">
    <property type="entry name" value="REVERSE TRANSCRIPTASE ZINC-BINDING DOMAIN-CONTAINING PROTEIN-RELATED-RELATED"/>
    <property type="match status" value="1"/>
</dbReference>
<evidence type="ECO:0000313" key="4">
    <source>
        <dbReference type="Proteomes" id="UP000000763"/>
    </source>
</evidence>
<dbReference type="GO" id="GO:0003964">
    <property type="term" value="F:RNA-directed DNA polymerase activity"/>
    <property type="evidence" value="ECO:0007669"/>
    <property type="project" value="UniProtKB-KW"/>
</dbReference>
<reference evidence="4" key="2">
    <citation type="journal article" date="2008" name="Nucleic Acids Res.">
        <title>The rice annotation project database (RAP-DB): 2008 update.</title>
        <authorList>
            <consortium name="The rice annotation project (RAP)"/>
        </authorList>
    </citation>
    <scope>GENOME REANNOTATION</scope>
    <source>
        <strain evidence="4">cv. Nipponbare</strain>
    </source>
</reference>
<dbReference type="InterPro" id="IPR025558">
    <property type="entry name" value="DUF4283"/>
</dbReference>
<gene>
    <name evidence="3" type="primary">OSJNBa0077G22.5</name>
</gene>
<dbReference type="InterPro" id="IPR036397">
    <property type="entry name" value="RNaseH_sf"/>
</dbReference>
<keyword evidence="3" id="KW-0695">RNA-directed DNA polymerase</keyword>
<dbReference type="InterPro" id="IPR026960">
    <property type="entry name" value="RVT-Znf"/>
</dbReference>
<dbReference type="SUPFAM" id="SSF53098">
    <property type="entry name" value="Ribonuclease H-like"/>
    <property type="match status" value="1"/>
</dbReference>
<dbReference type="InterPro" id="IPR044730">
    <property type="entry name" value="RNase_H-like_dom_plant"/>
</dbReference>